<dbReference type="AlphaFoldDB" id="A0A1I7XLV0"/>
<reference evidence="2" key="1">
    <citation type="submission" date="2016-11" db="UniProtKB">
        <authorList>
            <consortium name="WormBaseParasite"/>
        </authorList>
    </citation>
    <scope>IDENTIFICATION</scope>
</reference>
<evidence type="ECO:0000313" key="2">
    <source>
        <dbReference type="WBParaSite" id="Hba_18757"/>
    </source>
</evidence>
<evidence type="ECO:0000313" key="1">
    <source>
        <dbReference type="Proteomes" id="UP000095283"/>
    </source>
</evidence>
<sequence>MAIWCLATTIFTSVARVPRNYAVSELIDAQLKRCTPKENGRYTVDKSTPEQTAQQNQILTSISTQLGITQAECDQAGRNK</sequence>
<proteinExistence type="predicted"/>
<dbReference type="WBParaSite" id="Hba_18757">
    <property type="protein sequence ID" value="Hba_18757"/>
    <property type="gene ID" value="Hba_18757"/>
</dbReference>
<dbReference type="Proteomes" id="UP000095283">
    <property type="component" value="Unplaced"/>
</dbReference>
<name>A0A1I7XLV0_HETBA</name>
<organism evidence="1 2">
    <name type="scientific">Heterorhabditis bacteriophora</name>
    <name type="common">Entomopathogenic nematode worm</name>
    <dbReference type="NCBI Taxonomy" id="37862"/>
    <lineage>
        <taxon>Eukaryota</taxon>
        <taxon>Metazoa</taxon>
        <taxon>Ecdysozoa</taxon>
        <taxon>Nematoda</taxon>
        <taxon>Chromadorea</taxon>
        <taxon>Rhabditida</taxon>
        <taxon>Rhabditina</taxon>
        <taxon>Rhabditomorpha</taxon>
        <taxon>Strongyloidea</taxon>
        <taxon>Heterorhabditidae</taxon>
        <taxon>Heterorhabditis</taxon>
    </lineage>
</organism>
<accession>A0A1I7XLV0</accession>
<protein>
    <submittedName>
        <fullName evidence="2">Lipoprotein</fullName>
    </submittedName>
</protein>
<keyword evidence="1" id="KW-1185">Reference proteome</keyword>